<evidence type="ECO:0000256" key="7">
    <source>
        <dbReference type="ARBA" id="ARBA00023017"/>
    </source>
</evidence>
<name>A0A811U703_CERCA</name>
<evidence type="ECO:0000259" key="13">
    <source>
        <dbReference type="Pfam" id="PF12780"/>
    </source>
</evidence>
<keyword evidence="9" id="KW-0505">Motor protein</keyword>
<keyword evidence="15" id="KW-1185">Reference proteome</keyword>
<dbReference type="Gene3D" id="3.40.50.300">
    <property type="entry name" value="P-loop containing nucleotide triphosphate hydrolases"/>
    <property type="match status" value="1"/>
</dbReference>
<evidence type="ECO:0000256" key="1">
    <source>
        <dbReference type="ARBA" id="ARBA00004245"/>
    </source>
</evidence>
<evidence type="ECO:0000256" key="8">
    <source>
        <dbReference type="ARBA" id="ARBA00023054"/>
    </source>
</evidence>
<protein>
    <submittedName>
        <fullName evidence="14">(Mediterranean fruit fly) hypothetical protein</fullName>
    </submittedName>
</protein>
<evidence type="ECO:0000256" key="3">
    <source>
        <dbReference type="ARBA" id="ARBA00022490"/>
    </source>
</evidence>
<dbReference type="InterPro" id="IPR024743">
    <property type="entry name" value="Dynein_HC_stalk"/>
</dbReference>
<feature type="coiled-coil region" evidence="11">
    <location>
        <begin position="294"/>
        <end position="349"/>
    </location>
</feature>
<keyword evidence="7" id="KW-0243">Dynein</keyword>
<evidence type="ECO:0000259" key="12">
    <source>
        <dbReference type="Pfam" id="PF12777"/>
    </source>
</evidence>
<dbReference type="InterPro" id="IPR026983">
    <property type="entry name" value="DHC"/>
</dbReference>
<reference evidence="14" key="1">
    <citation type="submission" date="2020-11" db="EMBL/GenBank/DDBJ databases">
        <authorList>
            <person name="Whitehead M."/>
        </authorList>
    </citation>
    <scope>NUCLEOTIDE SEQUENCE</scope>
    <source>
        <strain evidence="14">EGII</strain>
    </source>
</reference>
<evidence type="ECO:0000256" key="9">
    <source>
        <dbReference type="ARBA" id="ARBA00023175"/>
    </source>
</evidence>
<evidence type="ECO:0000313" key="14">
    <source>
        <dbReference type="EMBL" id="CAD6994118.1"/>
    </source>
</evidence>
<feature type="domain" description="Dynein heavy chain AAA module D4" evidence="13">
    <location>
        <begin position="6"/>
        <end position="59"/>
    </location>
</feature>
<keyword evidence="4" id="KW-0493">Microtubule</keyword>
<comment type="caution">
    <text evidence="14">The sequence shown here is derived from an EMBL/GenBank/DDBJ whole genome shotgun (WGS) entry which is preliminary data.</text>
</comment>
<feature type="domain" description="Dynein heavy chain coiled coil stalk" evidence="12">
    <location>
        <begin position="77"/>
        <end position="380"/>
    </location>
</feature>
<dbReference type="InterPro" id="IPR027417">
    <property type="entry name" value="P-loop_NTPase"/>
</dbReference>
<keyword evidence="8 11" id="KW-0175">Coiled coil</keyword>
<dbReference type="GO" id="GO:0030286">
    <property type="term" value="C:dynein complex"/>
    <property type="evidence" value="ECO:0007669"/>
    <property type="project" value="UniProtKB-KW"/>
</dbReference>
<proteinExistence type="inferred from homology"/>
<dbReference type="EMBL" id="CAJHJT010000001">
    <property type="protein sequence ID" value="CAD6994118.1"/>
    <property type="molecule type" value="Genomic_DNA"/>
</dbReference>
<evidence type="ECO:0000256" key="10">
    <source>
        <dbReference type="ARBA" id="ARBA00023212"/>
    </source>
</evidence>
<comment type="subcellular location">
    <subcellularLocation>
        <location evidence="1">Cytoplasm</location>
        <location evidence="1">Cytoskeleton</location>
    </subcellularLocation>
</comment>
<evidence type="ECO:0000256" key="11">
    <source>
        <dbReference type="SAM" id="Coils"/>
    </source>
</evidence>
<dbReference type="AlphaFoldDB" id="A0A811U703"/>
<evidence type="ECO:0000313" key="15">
    <source>
        <dbReference type="Proteomes" id="UP000606786"/>
    </source>
</evidence>
<dbReference type="GO" id="GO:0051959">
    <property type="term" value="F:dynein light intermediate chain binding"/>
    <property type="evidence" value="ECO:0007669"/>
    <property type="project" value="InterPro"/>
</dbReference>
<gene>
    <name evidence="14" type="ORF">CCAP1982_LOCUS2884</name>
</gene>
<dbReference type="PANTHER" id="PTHR22878:SF63">
    <property type="entry name" value="DYNEIN AXONEMAL HEAVY CHAIN 10"/>
    <property type="match status" value="1"/>
</dbReference>
<evidence type="ECO:0000256" key="5">
    <source>
        <dbReference type="ARBA" id="ARBA00022741"/>
    </source>
</evidence>
<keyword evidence="3" id="KW-0963">Cytoplasm</keyword>
<dbReference type="Pfam" id="PF12777">
    <property type="entry name" value="MT"/>
    <property type="match status" value="1"/>
</dbReference>
<dbReference type="GO" id="GO:0007018">
    <property type="term" value="P:microtubule-based movement"/>
    <property type="evidence" value="ECO:0007669"/>
    <property type="project" value="InterPro"/>
</dbReference>
<keyword evidence="6" id="KW-0067">ATP-binding</keyword>
<dbReference type="Gene3D" id="1.20.920.20">
    <property type="match status" value="1"/>
</dbReference>
<accession>A0A811U703</accession>
<dbReference type="Proteomes" id="UP000606786">
    <property type="component" value="Unassembled WGS sequence"/>
</dbReference>
<dbReference type="InterPro" id="IPR024317">
    <property type="entry name" value="Dynein_heavy_chain_D4_dom"/>
</dbReference>
<evidence type="ECO:0000256" key="6">
    <source>
        <dbReference type="ARBA" id="ARBA00022840"/>
    </source>
</evidence>
<evidence type="ECO:0000256" key="4">
    <source>
        <dbReference type="ARBA" id="ARBA00022701"/>
    </source>
</evidence>
<dbReference type="FunFam" id="1.20.920.20:FF:000001">
    <property type="entry name" value="dynein heavy chain 2, axonemal"/>
    <property type="match status" value="1"/>
</dbReference>
<dbReference type="GO" id="GO:0045505">
    <property type="term" value="F:dynein intermediate chain binding"/>
    <property type="evidence" value="ECO:0007669"/>
    <property type="project" value="InterPro"/>
</dbReference>
<dbReference type="Pfam" id="PF12780">
    <property type="entry name" value="AAA_8"/>
    <property type="match status" value="1"/>
</dbReference>
<dbReference type="GO" id="GO:0005874">
    <property type="term" value="C:microtubule"/>
    <property type="evidence" value="ECO:0007669"/>
    <property type="project" value="UniProtKB-KW"/>
</dbReference>
<sequence length="441" mass="50415">MNESKAKIPAEHRDAIIDHVVHVHTTIQMYSREYLVKLRRNNYVTPKHYLDFINTYLRLLGENFDITSIHATQSPQRGIQKIDDAAKQIDELRLIVTEQKANVAKASEECEAMLVDIEESTQKANVKKAEASEKSIEVEIKGKQIAIEKEDAEEALAEAMPALEEARRALADLDKAQITEIRSFATPPPQVQVVCECVAILKGVKEINWKSAKGMMADVSFLKSLMEMDCEALTAKQINTCRAHMKNSNLDDMEKISVAGAGLLKFVRAVIAFYEVYREVKPKKDRVDFLVQEQEIQIKLLNHLNQEIAKLEEQLDQLNHRYAESMKQMKALTEMMRQAERRLIASNKLISGLSSERNRWAEDMENFRQQKINMVGQCLLRFLMGLPQRHDIDDWLKDVQDRSIPVPTPFRIDESLTTDVEISTWNSEGLPPDELSVQNGI</sequence>
<dbReference type="PANTHER" id="PTHR22878">
    <property type="entry name" value="DYNEIN HEAVY CHAIN 6, AXONEMAL-LIKE-RELATED"/>
    <property type="match status" value="1"/>
</dbReference>
<organism evidence="14 15">
    <name type="scientific">Ceratitis capitata</name>
    <name type="common">Mediterranean fruit fly</name>
    <name type="synonym">Tephritis capitata</name>
    <dbReference type="NCBI Taxonomy" id="7213"/>
    <lineage>
        <taxon>Eukaryota</taxon>
        <taxon>Metazoa</taxon>
        <taxon>Ecdysozoa</taxon>
        <taxon>Arthropoda</taxon>
        <taxon>Hexapoda</taxon>
        <taxon>Insecta</taxon>
        <taxon>Pterygota</taxon>
        <taxon>Neoptera</taxon>
        <taxon>Endopterygota</taxon>
        <taxon>Diptera</taxon>
        <taxon>Brachycera</taxon>
        <taxon>Muscomorpha</taxon>
        <taxon>Tephritoidea</taxon>
        <taxon>Tephritidae</taxon>
        <taxon>Ceratitis</taxon>
        <taxon>Ceratitis</taxon>
    </lineage>
</organism>
<comment type="similarity">
    <text evidence="2">Belongs to the dynein heavy chain family.</text>
</comment>
<dbReference type="GO" id="GO:0005524">
    <property type="term" value="F:ATP binding"/>
    <property type="evidence" value="ECO:0007669"/>
    <property type="project" value="UniProtKB-KW"/>
</dbReference>
<evidence type="ECO:0000256" key="2">
    <source>
        <dbReference type="ARBA" id="ARBA00008887"/>
    </source>
</evidence>
<feature type="coiled-coil region" evidence="11">
    <location>
        <begin position="82"/>
        <end position="123"/>
    </location>
</feature>
<keyword evidence="10" id="KW-0206">Cytoskeleton</keyword>
<keyword evidence="5" id="KW-0547">Nucleotide-binding</keyword>